<dbReference type="RefSeq" id="WP_241345805.1">
    <property type="nucleotide sequence ID" value="NZ_JAKZGP010000001.1"/>
</dbReference>
<organism evidence="1 2">
    <name type="scientific">Belliella filtrata</name>
    <dbReference type="NCBI Taxonomy" id="2923435"/>
    <lineage>
        <taxon>Bacteria</taxon>
        <taxon>Pseudomonadati</taxon>
        <taxon>Bacteroidota</taxon>
        <taxon>Cytophagia</taxon>
        <taxon>Cytophagales</taxon>
        <taxon>Cyclobacteriaceae</taxon>
        <taxon>Belliella</taxon>
    </lineage>
</organism>
<comment type="caution">
    <text evidence="1">The sequence shown here is derived from an EMBL/GenBank/DDBJ whole genome shotgun (WGS) entry which is preliminary data.</text>
</comment>
<reference evidence="1" key="1">
    <citation type="submission" date="2022-03" db="EMBL/GenBank/DDBJ databases">
        <title>De novo assembled genomes of Belliella spp. (Cyclobacteriaceae) strains.</title>
        <authorList>
            <person name="Szabo A."/>
            <person name="Korponai K."/>
            <person name="Felfoldi T."/>
        </authorList>
    </citation>
    <scope>NUCLEOTIDE SEQUENCE</scope>
    <source>
        <strain evidence="1">DSM 111904</strain>
    </source>
</reference>
<name>A0ABS9UUM4_9BACT</name>
<evidence type="ECO:0000313" key="2">
    <source>
        <dbReference type="Proteomes" id="UP001165489"/>
    </source>
</evidence>
<dbReference type="Proteomes" id="UP001165489">
    <property type="component" value="Unassembled WGS sequence"/>
</dbReference>
<accession>A0ABS9UUM4</accession>
<proteinExistence type="predicted"/>
<protein>
    <submittedName>
        <fullName evidence="1">Uncharacterized protein</fullName>
    </submittedName>
</protein>
<keyword evidence="2" id="KW-1185">Reference proteome</keyword>
<evidence type="ECO:0000313" key="1">
    <source>
        <dbReference type="EMBL" id="MCH7407864.1"/>
    </source>
</evidence>
<sequence length="116" mass="12803">MKTSILTQKNVCAFLGLVMAIMIVWTANVQASPLKDDAATEKTVLTPKSNASESLNLVLDLPSLKTEPTAVLINKYGDVVAEFYGDMEEIKVKFSGLFEKCDYITSSGKQSFYLKR</sequence>
<gene>
    <name evidence="1" type="ORF">MM239_00525</name>
</gene>
<dbReference type="EMBL" id="JAKZGP010000001">
    <property type="protein sequence ID" value="MCH7407864.1"/>
    <property type="molecule type" value="Genomic_DNA"/>
</dbReference>